<dbReference type="CDD" id="cd08408">
    <property type="entry name" value="C2B_Synaptotagmin-14_16"/>
    <property type="match status" value="1"/>
</dbReference>
<name>K1QRG1_MAGGI</name>
<gene>
    <name evidence="3" type="ORF">CGI_10006288</name>
</gene>
<dbReference type="GO" id="GO:0005543">
    <property type="term" value="F:phospholipid binding"/>
    <property type="evidence" value="ECO:0007669"/>
    <property type="project" value="TreeGrafter"/>
</dbReference>
<dbReference type="InterPro" id="IPR000008">
    <property type="entry name" value="C2_dom"/>
</dbReference>
<feature type="compositionally biased region" description="Basic and acidic residues" evidence="1">
    <location>
        <begin position="201"/>
        <end position="211"/>
    </location>
</feature>
<dbReference type="PANTHER" id="PTHR46129:SF2">
    <property type="entry name" value="SYNAPTOTAGMIN 14, ISOFORM D"/>
    <property type="match status" value="1"/>
</dbReference>
<dbReference type="FunCoup" id="K1QRG1">
    <property type="interactions" value="57"/>
</dbReference>
<dbReference type="PANTHER" id="PTHR46129">
    <property type="entry name" value="SYNAPTOTAGMIN 14, ISOFORM D"/>
    <property type="match status" value="1"/>
</dbReference>
<proteinExistence type="predicted"/>
<feature type="compositionally biased region" description="Polar residues" evidence="1">
    <location>
        <begin position="212"/>
        <end position="221"/>
    </location>
</feature>
<dbReference type="CDD" id="cd08389">
    <property type="entry name" value="C2A_Synaptotagmin-14_16"/>
    <property type="match status" value="1"/>
</dbReference>
<sequence length="547" mass="61042">MEKVPVERMFRKKLDGLDVRGGARQGKSSLFCCCVQKSQSCSDSLSGTKQESENYGSTNGTKVTTDSKEDTGGNRKLTNGSCPIEKSKERDAYCDSDDEVLKRYQSTLKQRGSIQRSDTRQSISKSHSTSAKKKSSTFESQASLIKQKKSKSPAALSSGEEDGGTVSPERVRPVVKHGEGSQESLTTSTTGSQQHLVYENKAYDQEDRMSTQEEGMSSVRSESMLPGAEDEDDEHLFDVSDMDREEPSLISKCGSLEMTFKYNPAKGKMAITIHQAQDIPSKERGGASSTQVRILLLPTKKQRYKTKIKTGENPVFNENFVFNKIPQEEAHDMGMRIRLYGMERMRRERMIGETIIGFASLNLDVTSTHWIILEPRSNLSAGDSRFDVASLSRSDSASSTQSMQHGGMPELLLGLSYNGTTGRLQVEVIKGSNFKNMAMTRPPDTYVKLTLMSPTGQEVARSKTSIRRGQPNPLFKEAFMFQVALFQLAEVTLMVSVYNKRSMKKKDMIGWFALGLNSSGEEEQSHWTDMRESKGDQVCRWHILLES</sequence>
<dbReference type="AlphaFoldDB" id="K1QRG1"/>
<feature type="compositionally biased region" description="Polar residues" evidence="1">
    <location>
        <begin position="106"/>
        <end position="116"/>
    </location>
</feature>
<feature type="compositionally biased region" description="Basic and acidic residues" evidence="1">
    <location>
        <begin position="169"/>
        <end position="180"/>
    </location>
</feature>
<dbReference type="InterPro" id="IPR035892">
    <property type="entry name" value="C2_domain_sf"/>
</dbReference>
<feature type="region of interest" description="Disordered" evidence="1">
    <location>
        <begin position="106"/>
        <end position="229"/>
    </location>
</feature>
<evidence type="ECO:0000313" key="3">
    <source>
        <dbReference type="EMBL" id="EKC31470.1"/>
    </source>
</evidence>
<dbReference type="HOGENOM" id="CLU_023008_6_1_1"/>
<protein>
    <submittedName>
        <fullName evidence="3">Synaptotagmin-14</fullName>
    </submittedName>
</protein>
<evidence type="ECO:0000256" key="1">
    <source>
        <dbReference type="SAM" id="MobiDB-lite"/>
    </source>
</evidence>
<dbReference type="PROSITE" id="PS50004">
    <property type="entry name" value="C2"/>
    <property type="match status" value="2"/>
</dbReference>
<dbReference type="SMART" id="SM00239">
    <property type="entry name" value="C2"/>
    <property type="match status" value="2"/>
</dbReference>
<dbReference type="FunFam" id="2.60.40.150:FF:000062">
    <property type="entry name" value="synaptotagmin-14 isoform X1"/>
    <property type="match status" value="1"/>
</dbReference>
<dbReference type="InParanoid" id="K1QRG1"/>
<dbReference type="Gene3D" id="2.60.40.150">
    <property type="entry name" value="C2 domain"/>
    <property type="match status" value="2"/>
</dbReference>
<dbReference type="Pfam" id="PF00168">
    <property type="entry name" value="C2"/>
    <property type="match status" value="2"/>
</dbReference>
<feature type="domain" description="C2" evidence="2">
    <location>
        <begin position="407"/>
        <end position="542"/>
    </location>
</feature>
<evidence type="ECO:0000259" key="2">
    <source>
        <dbReference type="PROSITE" id="PS50004"/>
    </source>
</evidence>
<organism evidence="3">
    <name type="scientific">Magallana gigas</name>
    <name type="common">Pacific oyster</name>
    <name type="synonym">Crassostrea gigas</name>
    <dbReference type="NCBI Taxonomy" id="29159"/>
    <lineage>
        <taxon>Eukaryota</taxon>
        <taxon>Metazoa</taxon>
        <taxon>Spiralia</taxon>
        <taxon>Lophotrochozoa</taxon>
        <taxon>Mollusca</taxon>
        <taxon>Bivalvia</taxon>
        <taxon>Autobranchia</taxon>
        <taxon>Pteriomorphia</taxon>
        <taxon>Ostreida</taxon>
        <taxon>Ostreoidea</taxon>
        <taxon>Ostreidae</taxon>
        <taxon>Magallana</taxon>
    </lineage>
</organism>
<dbReference type="InterPro" id="IPR043541">
    <property type="entry name" value="SYT14/14L/16"/>
</dbReference>
<feature type="region of interest" description="Disordered" evidence="1">
    <location>
        <begin position="40"/>
        <end position="83"/>
    </location>
</feature>
<dbReference type="SUPFAM" id="SSF49562">
    <property type="entry name" value="C2 domain (Calcium/lipid-binding domain, CaLB)"/>
    <property type="match status" value="2"/>
</dbReference>
<accession>K1QRG1</accession>
<feature type="domain" description="C2" evidence="2">
    <location>
        <begin position="252"/>
        <end position="371"/>
    </location>
</feature>
<feature type="compositionally biased region" description="Polar residues" evidence="1">
    <location>
        <begin position="181"/>
        <end position="195"/>
    </location>
</feature>
<dbReference type="EMBL" id="JH818663">
    <property type="protein sequence ID" value="EKC31470.1"/>
    <property type="molecule type" value="Genomic_DNA"/>
</dbReference>
<feature type="compositionally biased region" description="Polar residues" evidence="1">
    <location>
        <begin position="40"/>
        <end position="64"/>
    </location>
</feature>
<reference evidence="3" key="1">
    <citation type="journal article" date="2012" name="Nature">
        <title>The oyster genome reveals stress adaptation and complexity of shell formation.</title>
        <authorList>
            <person name="Zhang G."/>
            <person name="Fang X."/>
            <person name="Guo X."/>
            <person name="Li L."/>
            <person name="Luo R."/>
            <person name="Xu F."/>
            <person name="Yang P."/>
            <person name="Zhang L."/>
            <person name="Wang X."/>
            <person name="Qi H."/>
            <person name="Xiong Z."/>
            <person name="Que H."/>
            <person name="Xie Y."/>
            <person name="Holland P.W."/>
            <person name="Paps J."/>
            <person name="Zhu Y."/>
            <person name="Wu F."/>
            <person name="Chen Y."/>
            <person name="Wang J."/>
            <person name="Peng C."/>
            <person name="Meng J."/>
            <person name="Yang L."/>
            <person name="Liu J."/>
            <person name="Wen B."/>
            <person name="Zhang N."/>
            <person name="Huang Z."/>
            <person name="Zhu Q."/>
            <person name="Feng Y."/>
            <person name="Mount A."/>
            <person name="Hedgecock D."/>
            <person name="Xu Z."/>
            <person name="Liu Y."/>
            <person name="Domazet-Loso T."/>
            <person name="Du Y."/>
            <person name="Sun X."/>
            <person name="Zhang S."/>
            <person name="Liu B."/>
            <person name="Cheng P."/>
            <person name="Jiang X."/>
            <person name="Li J."/>
            <person name="Fan D."/>
            <person name="Wang W."/>
            <person name="Fu W."/>
            <person name="Wang T."/>
            <person name="Wang B."/>
            <person name="Zhang J."/>
            <person name="Peng Z."/>
            <person name="Li Y."/>
            <person name="Li N."/>
            <person name="Wang J."/>
            <person name="Chen M."/>
            <person name="He Y."/>
            <person name="Tan F."/>
            <person name="Song X."/>
            <person name="Zheng Q."/>
            <person name="Huang R."/>
            <person name="Yang H."/>
            <person name="Du X."/>
            <person name="Chen L."/>
            <person name="Yang M."/>
            <person name="Gaffney P.M."/>
            <person name="Wang S."/>
            <person name="Luo L."/>
            <person name="She Z."/>
            <person name="Ming Y."/>
            <person name="Huang W."/>
            <person name="Zhang S."/>
            <person name="Huang B."/>
            <person name="Zhang Y."/>
            <person name="Qu T."/>
            <person name="Ni P."/>
            <person name="Miao G."/>
            <person name="Wang J."/>
            <person name="Wang Q."/>
            <person name="Steinberg C.E."/>
            <person name="Wang H."/>
            <person name="Li N."/>
            <person name="Qian L."/>
            <person name="Zhang G."/>
            <person name="Li Y."/>
            <person name="Yang H."/>
            <person name="Liu X."/>
            <person name="Wang J."/>
            <person name="Yin Y."/>
            <person name="Wang J."/>
        </authorList>
    </citation>
    <scope>NUCLEOTIDE SEQUENCE [LARGE SCALE GENOMIC DNA]</scope>
    <source>
        <strain evidence="3">05x7-T-G4-1.051#20</strain>
    </source>
</reference>